<dbReference type="PANTHER" id="PTHR16105">
    <property type="entry name" value="RNA-BINDING REGION-CONTAINING PROTEIN 3"/>
    <property type="match status" value="1"/>
</dbReference>
<feature type="region of interest" description="Disordered" evidence="2">
    <location>
        <begin position="98"/>
        <end position="130"/>
    </location>
</feature>
<evidence type="ECO:0000313" key="3">
    <source>
        <dbReference type="EMBL" id="PHT75041.1"/>
    </source>
</evidence>
<keyword evidence="4" id="KW-1185">Reference proteome</keyword>
<feature type="compositionally biased region" description="Acidic residues" evidence="2">
    <location>
        <begin position="106"/>
        <end position="119"/>
    </location>
</feature>
<dbReference type="InterPro" id="IPR045164">
    <property type="entry name" value="RBM41/RNPC3"/>
</dbReference>
<dbReference type="EMBL" id="AYRZ02000008">
    <property type="protein sequence ID" value="PHT75041.1"/>
    <property type="molecule type" value="Genomic_DNA"/>
</dbReference>
<reference evidence="3 4" key="2">
    <citation type="journal article" date="2017" name="Genome Biol.">
        <title>New reference genome sequences of hot pepper reveal the massive evolution of plant disease-resistance genes by retroduplication.</title>
        <authorList>
            <person name="Kim S."/>
            <person name="Park J."/>
            <person name="Yeom S.I."/>
            <person name="Kim Y.M."/>
            <person name="Seo E."/>
            <person name="Kim K.T."/>
            <person name="Kim M.S."/>
            <person name="Lee J.M."/>
            <person name="Cheong K."/>
            <person name="Shin H.S."/>
            <person name="Kim S.B."/>
            <person name="Han K."/>
            <person name="Lee J."/>
            <person name="Park M."/>
            <person name="Lee H.A."/>
            <person name="Lee H.Y."/>
            <person name="Lee Y."/>
            <person name="Oh S."/>
            <person name="Lee J.H."/>
            <person name="Choi E."/>
            <person name="Choi E."/>
            <person name="Lee S.E."/>
            <person name="Jeon J."/>
            <person name="Kim H."/>
            <person name="Choi G."/>
            <person name="Song H."/>
            <person name="Lee J."/>
            <person name="Lee S.C."/>
            <person name="Kwon J.K."/>
            <person name="Lee H.Y."/>
            <person name="Koo N."/>
            <person name="Hong Y."/>
            <person name="Kim R.W."/>
            <person name="Kang W.H."/>
            <person name="Huh J.H."/>
            <person name="Kang B.C."/>
            <person name="Yang T.J."/>
            <person name="Lee Y.H."/>
            <person name="Bennetzen J.L."/>
            <person name="Choi D."/>
        </authorList>
    </citation>
    <scope>NUCLEOTIDE SEQUENCE [LARGE SCALE GENOMIC DNA]</scope>
    <source>
        <strain evidence="4">cv. CM334</strain>
    </source>
</reference>
<organism evidence="3 4">
    <name type="scientific">Capsicum annuum</name>
    <name type="common">Capsicum pepper</name>
    <dbReference type="NCBI Taxonomy" id="4072"/>
    <lineage>
        <taxon>Eukaryota</taxon>
        <taxon>Viridiplantae</taxon>
        <taxon>Streptophyta</taxon>
        <taxon>Embryophyta</taxon>
        <taxon>Tracheophyta</taxon>
        <taxon>Spermatophyta</taxon>
        <taxon>Magnoliopsida</taxon>
        <taxon>eudicotyledons</taxon>
        <taxon>Gunneridae</taxon>
        <taxon>Pentapetalae</taxon>
        <taxon>asterids</taxon>
        <taxon>lamiids</taxon>
        <taxon>Solanales</taxon>
        <taxon>Solanaceae</taxon>
        <taxon>Solanoideae</taxon>
        <taxon>Capsiceae</taxon>
        <taxon>Capsicum</taxon>
    </lineage>
</organism>
<accession>A0A2G2YZH0</accession>
<evidence type="ECO:0000256" key="2">
    <source>
        <dbReference type="SAM" id="MobiDB-lite"/>
    </source>
</evidence>
<gene>
    <name evidence="3" type="ORF">T459_22318</name>
</gene>
<evidence type="ECO:0000256" key="1">
    <source>
        <dbReference type="ARBA" id="ARBA00022884"/>
    </source>
</evidence>
<sequence>MSFPSMQHYSAGNTSQMYLKNLAKEVIVDDSYFILGSLFGSIDEAKSSLAIKLMQHDDLSETGEDEMAEASKVTEINSKRKKEYLVLTGWSAVSRHHYLQGKGEDGESCSDEDSSEDEENQTRSPSALESSILMWEPSMYPFRQEVHVQLSSLGL</sequence>
<dbReference type="AlphaFoldDB" id="A0A2G2YZH0"/>
<evidence type="ECO:0000313" key="4">
    <source>
        <dbReference type="Proteomes" id="UP000222542"/>
    </source>
</evidence>
<name>A0A2G2YZH0_CAPAN</name>
<protein>
    <submittedName>
        <fullName evidence="3">Uncharacterized protein</fullName>
    </submittedName>
</protein>
<dbReference type="PANTHER" id="PTHR16105:SF0">
    <property type="entry name" value="RNA-BINDING REGION-CONTAINING PROTEIN 3"/>
    <property type="match status" value="1"/>
</dbReference>
<keyword evidence="1" id="KW-0694">RNA-binding</keyword>
<dbReference type="Proteomes" id="UP000222542">
    <property type="component" value="Unassembled WGS sequence"/>
</dbReference>
<proteinExistence type="predicted"/>
<reference evidence="3 4" key="1">
    <citation type="journal article" date="2014" name="Nat. Genet.">
        <title>Genome sequence of the hot pepper provides insights into the evolution of pungency in Capsicum species.</title>
        <authorList>
            <person name="Kim S."/>
            <person name="Park M."/>
            <person name="Yeom S.I."/>
            <person name="Kim Y.M."/>
            <person name="Lee J.M."/>
            <person name="Lee H.A."/>
            <person name="Seo E."/>
            <person name="Choi J."/>
            <person name="Cheong K."/>
            <person name="Kim K.T."/>
            <person name="Jung K."/>
            <person name="Lee G.W."/>
            <person name="Oh S.K."/>
            <person name="Bae C."/>
            <person name="Kim S.B."/>
            <person name="Lee H.Y."/>
            <person name="Kim S.Y."/>
            <person name="Kim M.S."/>
            <person name="Kang B.C."/>
            <person name="Jo Y.D."/>
            <person name="Yang H.B."/>
            <person name="Jeong H.J."/>
            <person name="Kang W.H."/>
            <person name="Kwon J.K."/>
            <person name="Shin C."/>
            <person name="Lim J.Y."/>
            <person name="Park J.H."/>
            <person name="Huh J.H."/>
            <person name="Kim J.S."/>
            <person name="Kim B.D."/>
            <person name="Cohen O."/>
            <person name="Paran I."/>
            <person name="Suh M.C."/>
            <person name="Lee S.B."/>
            <person name="Kim Y.K."/>
            <person name="Shin Y."/>
            <person name="Noh S.J."/>
            <person name="Park J."/>
            <person name="Seo Y.S."/>
            <person name="Kwon S.Y."/>
            <person name="Kim H.A."/>
            <person name="Park J.M."/>
            <person name="Kim H.J."/>
            <person name="Choi S.B."/>
            <person name="Bosland P.W."/>
            <person name="Reeves G."/>
            <person name="Jo S.H."/>
            <person name="Lee B.W."/>
            <person name="Cho H.T."/>
            <person name="Choi H.S."/>
            <person name="Lee M.S."/>
            <person name="Yu Y."/>
            <person name="Do Choi Y."/>
            <person name="Park B.S."/>
            <person name="van Deynze A."/>
            <person name="Ashrafi H."/>
            <person name="Hill T."/>
            <person name="Kim W.T."/>
            <person name="Pai H.S."/>
            <person name="Ahn H.K."/>
            <person name="Yeam I."/>
            <person name="Giovannoni J.J."/>
            <person name="Rose J.K."/>
            <person name="Sorensen I."/>
            <person name="Lee S.J."/>
            <person name="Kim R.W."/>
            <person name="Choi I.Y."/>
            <person name="Choi B.S."/>
            <person name="Lim J.S."/>
            <person name="Lee Y.H."/>
            <person name="Choi D."/>
        </authorList>
    </citation>
    <scope>NUCLEOTIDE SEQUENCE [LARGE SCALE GENOMIC DNA]</scope>
    <source>
        <strain evidence="4">cv. CM334</strain>
    </source>
</reference>
<dbReference type="Gramene" id="PHT75041">
    <property type="protein sequence ID" value="PHT75041"/>
    <property type="gene ID" value="T459_22318"/>
</dbReference>
<dbReference type="GO" id="GO:0003723">
    <property type="term" value="F:RNA binding"/>
    <property type="evidence" value="ECO:0007669"/>
    <property type="project" value="UniProtKB-KW"/>
</dbReference>
<dbReference type="STRING" id="4072.A0A2G2YZH0"/>
<comment type="caution">
    <text evidence="3">The sequence shown here is derived from an EMBL/GenBank/DDBJ whole genome shotgun (WGS) entry which is preliminary data.</text>
</comment>